<dbReference type="AlphaFoldDB" id="M1DVL3"/>
<dbReference type="SUPFAM" id="SSF51905">
    <property type="entry name" value="FAD/NAD(P)-binding domain"/>
    <property type="match status" value="1"/>
</dbReference>
<dbReference type="InterPro" id="IPR050281">
    <property type="entry name" value="Flavin_monoamine_oxidase"/>
</dbReference>
<dbReference type="InParanoid" id="M1DVL3"/>
<dbReference type="SMR" id="M1DVL3"/>
<accession>M1DVL3</accession>
<dbReference type="Gene3D" id="3.50.50.60">
    <property type="entry name" value="FAD/NAD(P)-binding domain"/>
    <property type="match status" value="1"/>
</dbReference>
<dbReference type="Gramene" id="PGSC0003DMT400095104">
    <property type="protein sequence ID" value="PGSC0003DMT400095104"/>
    <property type="gene ID" value="PGSC0003DMG400044675"/>
</dbReference>
<dbReference type="PANTHER" id="PTHR10742">
    <property type="entry name" value="FLAVIN MONOAMINE OXIDASE"/>
    <property type="match status" value="1"/>
</dbReference>
<dbReference type="PANTHER" id="PTHR10742:SF260">
    <property type="entry name" value="PROTEIN FLOWERING LOCUS D"/>
    <property type="match status" value="1"/>
</dbReference>
<dbReference type="PaxDb" id="4113-PGSC0003DMT400095104"/>
<reference evidence="3" key="2">
    <citation type="submission" date="2015-06" db="UniProtKB">
        <authorList>
            <consortium name="EnsemblPlants"/>
        </authorList>
    </citation>
    <scope>IDENTIFICATION</scope>
    <source>
        <strain evidence="3">DM1-3 516 R44</strain>
    </source>
</reference>
<name>M1DVL3_SOLTU</name>
<dbReference type="STRING" id="4113.M1DVL3"/>
<protein>
    <submittedName>
        <fullName evidence="3">Lysine-specific histone demethylase 1 homolog 3</fullName>
    </submittedName>
</protein>
<dbReference type="Gramene" id="RHC10H1G1215.2.1">
    <property type="protein sequence ID" value="RHC10H1G1215.2.1.cds.1"/>
    <property type="gene ID" value="RHC10H1G1215.2"/>
</dbReference>
<proteinExistence type="inferred from homology"/>
<reference evidence="4" key="1">
    <citation type="journal article" date="2011" name="Nature">
        <title>Genome sequence and analysis of the tuber crop potato.</title>
        <authorList>
            <consortium name="The Potato Genome Sequencing Consortium"/>
        </authorList>
    </citation>
    <scope>NUCLEOTIDE SEQUENCE [LARGE SCALE GENOMIC DNA]</scope>
    <source>
        <strain evidence="4">cv. DM1-3 516 R44</strain>
    </source>
</reference>
<comment type="similarity">
    <text evidence="1">Belongs to the flavin monoamine oxidase family.</text>
</comment>
<evidence type="ECO:0000259" key="2">
    <source>
        <dbReference type="Pfam" id="PF01593"/>
    </source>
</evidence>
<organism evidence="3 4">
    <name type="scientific">Solanum tuberosum</name>
    <name type="common">Potato</name>
    <dbReference type="NCBI Taxonomy" id="4113"/>
    <lineage>
        <taxon>Eukaryota</taxon>
        <taxon>Viridiplantae</taxon>
        <taxon>Streptophyta</taxon>
        <taxon>Embryophyta</taxon>
        <taxon>Tracheophyta</taxon>
        <taxon>Spermatophyta</taxon>
        <taxon>Magnoliopsida</taxon>
        <taxon>eudicotyledons</taxon>
        <taxon>Gunneridae</taxon>
        <taxon>Pentapetalae</taxon>
        <taxon>asterids</taxon>
        <taxon>lamiids</taxon>
        <taxon>Solanales</taxon>
        <taxon>Solanaceae</taxon>
        <taxon>Solanoideae</taxon>
        <taxon>Solaneae</taxon>
        <taxon>Solanum</taxon>
    </lineage>
</organism>
<evidence type="ECO:0000256" key="1">
    <source>
        <dbReference type="ARBA" id="ARBA00005995"/>
    </source>
</evidence>
<dbReference type="OrthoDB" id="9982100at2759"/>
<evidence type="ECO:0000313" key="4">
    <source>
        <dbReference type="Proteomes" id="UP000011115"/>
    </source>
</evidence>
<dbReference type="EnsemblPlants" id="PGSC0003DMT400095104">
    <property type="protein sequence ID" value="PGSC0003DMT400095104"/>
    <property type="gene ID" value="PGSC0003DMG400044675"/>
</dbReference>
<feature type="domain" description="Amine oxidase" evidence="2">
    <location>
        <begin position="20"/>
        <end position="80"/>
    </location>
</feature>
<dbReference type="InterPro" id="IPR036188">
    <property type="entry name" value="FAD/NAD-bd_sf"/>
</dbReference>
<dbReference type="eggNOG" id="KOG0029">
    <property type="taxonomic scope" value="Eukaryota"/>
</dbReference>
<dbReference type="Pfam" id="PF01593">
    <property type="entry name" value="Amino_oxidase"/>
    <property type="match status" value="1"/>
</dbReference>
<dbReference type="Proteomes" id="UP000011115">
    <property type="component" value="Unassembled WGS sequence"/>
</dbReference>
<dbReference type="GO" id="GO:0016491">
    <property type="term" value="F:oxidoreductase activity"/>
    <property type="evidence" value="ECO:0007669"/>
    <property type="project" value="InterPro"/>
</dbReference>
<evidence type="ECO:0000313" key="3">
    <source>
        <dbReference type="EnsemblPlants" id="PGSC0003DMT400095104"/>
    </source>
</evidence>
<dbReference type="InterPro" id="IPR002937">
    <property type="entry name" value="Amino_oxidase"/>
</dbReference>
<sequence length="127" mass="13792">MIPAEPSNGRVIVIGARLVGVAAARKLMSFGFEVTLLEGRKHVGGWVYKKDRKGNKVTTADLGGIALTGTLGNPPGLFALQLSYTLHKVRDQYPLYRADGKIVDEYLDYKKELHSVILVVGGILSVL</sequence>
<dbReference type="HOGENOM" id="CLU_1974442_0_0_1"/>
<keyword evidence="4" id="KW-1185">Reference proteome</keyword>